<dbReference type="EnsemblProtists" id="EOD12474">
    <property type="protein sequence ID" value="EOD12474"/>
    <property type="gene ID" value="EMIHUDRAFT_213768"/>
</dbReference>
<dbReference type="Proteomes" id="UP000013827">
    <property type="component" value="Unassembled WGS sequence"/>
</dbReference>
<protein>
    <recommendedName>
        <fullName evidence="3">Ubiquitin-like domain-containing protein</fullName>
    </recommendedName>
</protein>
<accession>A0A0D3IMI9</accession>
<name>A0A0D3IMI9_EMIH1</name>
<dbReference type="KEGG" id="ehx:EMIHUDRAFT_242504"/>
<organism evidence="1 2">
    <name type="scientific">Emiliania huxleyi (strain CCMP1516)</name>
    <dbReference type="NCBI Taxonomy" id="280463"/>
    <lineage>
        <taxon>Eukaryota</taxon>
        <taxon>Haptista</taxon>
        <taxon>Haptophyta</taxon>
        <taxon>Prymnesiophyceae</taxon>
        <taxon>Isochrysidales</taxon>
        <taxon>Noelaerhabdaceae</taxon>
        <taxon>Emiliania</taxon>
    </lineage>
</organism>
<dbReference type="RefSeq" id="XP_005764903.1">
    <property type="nucleotide sequence ID" value="XM_005764846.1"/>
</dbReference>
<dbReference type="RefSeq" id="XP_005772254.1">
    <property type="nucleotide sequence ID" value="XM_005772197.1"/>
</dbReference>
<dbReference type="GeneID" id="17265370"/>
<dbReference type="KEGG" id="ehx:EMIHUDRAFT_213768"/>
<dbReference type="EnsemblProtists" id="EOD19825">
    <property type="protein sequence ID" value="EOD19825"/>
    <property type="gene ID" value="EMIHUDRAFT_242504"/>
</dbReference>
<reference evidence="2" key="1">
    <citation type="journal article" date="2013" name="Nature">
        <title>Pan genome of the phytoplankton Emiliania underpins its global distribution.</title>
        <authorList>
            <person name="Read B.A."/>
            <person name="Kegel J."/>
            <person name="Klute M.J."/>
            <person name="Kuo A."/>
            <person name="Lefebvre S.C."/>
            <person name="Maumus F."/>
            <person name="Mayer C."/>
            <person name="Miller J."/>
            <person name="Monier A."/>
            <person name="Salamov A."/>
            <person name="Young J."/>
            <person name="Aguilar M."/>
            <person name="Claverie J.M."/>
            <person name="Frickenhaus S."/>
            <person name="Gonzalez K."/>
            <person name="Herman E.K."/>
            <person name="Lin Y.C."/>
            <person name="Napier J."/>
            <person name="Ogata H."/>
            <person name="Sarno A.F."/>
            <person name="Shmutz J."/>
            <person name="Schroeder D."/>
            <person name="de Vargas C."/>
            <person name="Verret F."/>
            <person name="von Dassow P."/>
            <person name="Valentin K."/>
            <person name="Van de Peer Y."/>
            <person name="Wheeler G."/>
            <person name="Dacks J.B."/>
            <person name="Delwiche C.F."/>
            <person name="Dyhrman S.T."/>
            <person name="Glockner G."/>
            <person name="John U."/>
            <person name="Richards T."/>
            <person name="Worden A.Z."/>
            <person name="Zhang X."/>
            <person name="Grigoriev I.V."/>
            <person name="Allen A.E."/>
            <person name="Bidle K."/>
            <person name="Borodovsky M."/>
            <person name="Bowler C."/>
            <person name="Brownlee C."/>
            <person name="Cock J.M."/>
            <person name="Elias M."/>
            <person name="Gladyshev V.N."/>
            <person name="Groth M."/>
            <person name="Guda C."/>
            <person name="Hadaegh A."/>
            <person name="Iglesias-Rodriguez M.D."/>
            <person name="Jenkins J."/>
            <person name="Jones B.M."/>
            <person name="Lawson T."/>
            <person name="Leese F."/>
            <person name="Lindquist E."/>
            <person name="Lobanov A."/>
            <person name="Lomsadze A."/>
            <person name="Malik S.B."/>
            <person name="Marsh M.E."/>
            <person name="Mackinder L."/>
            <person name="Mock T."/>
            <person name="Mueller-Roeber B."/>
            <person name="Pagarete A."/>
            <person name="Parker M."/>
            <person name="Probert I."/>
            <person name="Quesneville H."/>
            <person name="Raines C."/>
            <person name="Rensing S.A."/>
            <person name="Riano-Pachon D.M."/>
            <person name="Richier S."/>
            <person name="Rokitta S."/>
            <person name="Shiraiwa Y."/>
            <person name="Soanes D.M."/>
            <person name="van der Giezen M."/>
            <person name="Wahlund T.M."/>
            <person name="Williams B."/>
            <person name="Wilson W."/>
            <person name="Wolfe G."/>
            <person name="Wurch L.L."/>
        </authorList>
    </citation>
    <scope>NUCLEOTIDE SEQUENCE</scope>
</reference>
<evidence type="ECO:0008006" key="3">
    <source>
        <dbReference type="Google" id="ProtNLM"/>
    </source>
</evidence>
<dbReference type="GeneID" id="17258624"/>
<dbReference type="HOGENOM" id="CLU_1753119_0_0_1"/>
<evidence type="ECO:0000313" key="2">
    <source>
        <dbReference type="Proteomes" id="UP000013827"/>
    </source>
</evidence>
<keyword evidence="2" id="KW-1185">Reference proteome</keyword>
<sequence>MACCAGCLGPSLPPHYTFSNSARNARGDARISPDKRIYLSVFFPDSERARPAHFFFDRTKATSRVVEDAVAYAGLQLDRGRLVGSPEKLNLFTLEGEVLRTDLPLDAHLGATLHPSDVLLLEKGNRVSEDRLDAIKAAVEQQNGSCVVM</sequence>
<proteinExistence type="predicted"/>
<dbReference type="AlphaFoldDB" id="A0A0D3IMI9"/>
<reference evidence="1" key="2">
    <citation type="submission" date="2024-10" db="UniProtKB">
        <authorList>
            <consortium name="EnsemblProtists"/>
        </authorList>
    </citation>
    <scope>IDENTIFICATION</scope>
</reference>
<evidence type="ECO:0000313" key="1">
    <source>
        <dbReference type="EnsemblProtists" id="EOD12474"/>
    </source>
</evidence>
<dbReference type="PaxDb" id="2903-EOD12474"/>